<organism evidence="7 8">
    <name type="scientific">Jeotgalicoccus saudimassiliensis</name>
    <dbReference type="NCBI Taxonomy" id="1461582"/>
    <lineage>
        <taxon>Bacteria</taxon>
        <taxon>Bacillati</taxon>
        <taxon>Bacillota</taxon>
        <taxon>Bacilli</taxon>
        <taxon>Bacillales</taxon>
        <taxon>Staphylococcaceae</taxon>
        <taxon>Jeotgalicoccus</taxon>
    </lineage>
</organism>
<dbReference type="HAMAP" id="MF_01241">
    <property type="entry name" value="GlcN6P_deamin"/>
    <property type="match status" value="1"/>
</dbReference>
<feature type="coiled-coil region" evidence="5">
    <location>
        <begin position="99"/>
        <end position="126"/>
    </location>
</feature>
<dbReference type="AlphaFoldDB" id="A0A078MGF4"/>
<keyword evidence="5" id="KW-0175">Coiled coil</keyword>
<evidence type="ECO:0000256" key="2">
    <source>
        <dbReference type="ARBA" id="ARBA00022801"/>
    </source>
</evidence>
<evidence type="ECO:0000256" key="5">
    <source>
        <dbReference type="SAM" id="Coils"/>
    </source>
</evidence>
<evidence type="ECO:0000256" key="3">
    <source>
        <dbReference type="ARBA" id="ARBA00023277"/>
    </source>
</evidence>
<feature type="domain" description="Glucosamine/galactosamine-6-phosphate isomerase" evidence="6">
    <location>
        <begin position="11"/>
        <end position="228"/>
    </location>
</feature>
<dbReference type="GO" id="GO:0006046">
    <property type="term" value="P:N-acetylglucosamine catabolic process"/>
    <property type="evidence" value="ECO:0007669"/>
    <property type="project" value="UniProtKB-UniRule"/>
</dbReference>
<sequence length="239" mass="26328">MELVKVSNYEEMSKKASEILFDVIKENEKPVIGLATGSTPEGTYKELIQKLNGSDVDQNNITTFNLDEYVGLDKDHEQSYSYYMHENFFNHVSIPAENVHLLNGKAEDAESEVTAYEEAIDEAGLDVQLLGIGRNGHIAFNEPGTSFESLTHVVDLTPETIEDNSRFFDNLGDVPSKAFTMGLKSIMKAKKVVILIYGENKKEALQALLSGEVTEENPASVLNNHNDVTIIADAAAIGE</sequence>
<dbReference type="RefSeq" id="WP_035811188.1">
    <property type="nucleotide sequence ID" value="NZ_CCSE01000001.1"/>
</dbReference>
<accession>A0A078MGF4</accession>
<dbReference type="GO" id="GO:0006043">
    <property type="term" value="P:glucosamine catabolic process"/>
    <property type="evidence" value="ECO:0007669"/>
    <property type="project" value="TreeGrafter"/>
</dbReference>
<comment type="caution">
    <text evidence="4">Lacks conserved residue(s) required for the propagation of feature annotation.</text>
</comment>
<dbReference type="EC" id="3.5.99.6" evidence="4"/>
<reference evidence="7 8" key="1">
    <citation type="submission" date="2014-07" db="EMBL/GenBank/DDBJ databases">
        <authorList>
            <person name="Urmite Genomes Urmite Genomes"/>
        </authorList>
    </citation>
    <scope>NUCLEOTIDE SEQUENCE [LARGE SCALE GENOMIC DNA]</scope>
    <source>
        <strain evidence="7 8">13MG44_air</strain>
    </source>
</reference>
<keyword evidence="8" id="KW-1185">Reference proteome</keyword>
<dbReference type="GO" id="GO:0005975">
    <property type="term" value="P:carbohydrate metabolic process"/>
    <property type="evidence" value="ECO:0007669"/>
    <property type="project" value="InterPro"/>
</dbReference>
<keyword evidence="3 4" id="KW-0119">Carbohydrate metabolism</keyword>
<keyword evidence="2 4" id="KW-0378">Hydrolase</keyword>
<dbReference type="InterPro" id="IPR037171">
    <property type="entry name" value="NagB/RpiA_transferase-like"/>
</dbReference>
<feature type="active site" description="For ring-opening step" evidence="4">
    <location>
        <position position="135"/>
    </location>
</feature>
<dbReference type="InterPro" id="IPR018321">
    <property type="entry name" value="Glucosamine6P_isomerase_CS"/>
</dbReference>
<evidence type="ECO:0000256" key="4">
    <source>
        <dbReference type="HAMAP-Rule" id="MF_01241"/>
    </source>
</evidence>
<dbReference type="PROSITE" id="PS01161">
    <property type="entry name" value="GLC_GALNAC_ISOMERASE"/>
    <property type="match status" value="1"/>
</dbReference>
<gene>
    <name evidence="7" type="primary">nagB_2</name>
    <name evidence="4" type="synonym">nagB</name>
    <name evidence="7" type="ORF">BN1048_02191</name>
</gene>
<dbReference type="STRING" id="1461582.BN1048_02191"/>
<comment type="catalytic activity">
    <reaction evidence="1 4">
        <text>alpha-D-glucosamine 6-phosphate + H2O = beta-D-fructose 6-phosphate + NH4(+)</text>
        <dbReference type="Rhea" id="RHEA:12172"/>
        <dbReference type="ChEBI" id="CHEBI:15377"/>
        <dbReference type="ChEBI" id="CHEBI:28938"/>
        <dbReference type="ChEBI" id="CHEBI:57634"/>
        <dbReference type="ChEBI" id="CHEBI:75989"/>
        <dbReference type="EC" id="3.5.99.6"/>
    </reaction>
</comment>
<feature type="active site" description="Proton acceptor; for ring-opening step" evidence="4">
    <location>
        <position position="137"/>
    </location>
</feature>
<dbReference type="GO" id="GO:0019262">
    <property type="term" value="P:N-acetylneuraminate catabolic process"/>
    <property type="evidence" value="ECO:0007669"/>
    <property type="project" value="UniProtKB-UniRule"/>
</dbReference>
<dbReference type="UniPathway" id="UPA00629">
    <property type="reaction ID" value="UER00684"/>
</dbReference>
<dbReference type="HOGENOM" id="CLU_049611_1_1_9"/>
<protein>
    <recommendedName>
        <fullName evidence="4">Glucosamine-6-phosphate deaminase</fullName>
        <ecNumber evidence="4">3.5.99.6</ecNumber>
    </recommendedName>
    <alternativeName>
        <fullName evidence="4">GlcN6P deaminase</fullName>
        <shortName evidence="4">GNPDA</shortName>
    </alternativeName>
    <alternativeName>
        <fullName evidence="4">Glucosamine-6-phosphate isomerase</fullName>
    </alternativeName>
</protein>
<evidence type="ECO:0000256" key="1">
    <source>
        <dbReference type="ARBA" id="ARBA00000644"/>
    </source>
</evidence>
<proteinExistence type="inferred from homology"/>
<dbReference type="NCBIfam" id="TIGR00502">
    <property type="entry name" value="nagB"/>
    <property type="match status" value="1"/>
</dbReference>
<dbReference type="FunFam" id="3.40.50.1360:FF:000003">
    <property type="entry name" value="Glucosamine-6-phosphate deaminase"/>
    <property type="match status" value="1"/>
</dbReference>
<dbReference type="EMBL" id="CCSE01000001">
    <property type="protein sequence ID" value="CEA03736.1"/>
    <property type="molecule type" value="Genomic_DNA"/>
</dbReference>
<evidence type="ECO:0000313" key="8">
    <source>
        <dbReference type="Proteomes" id="UP000044136"/>
    </source>
</evidence>
<dbReference type="GO" id="GO:0042802">
    <property type="term" value="F:identical protein binding"/>
    <property type="evidence" value="ECO:0007669"/>
    <property type="project" value="TreeGrafter"/>
</dbReference>
<comment type="function">
    <text evidence="4">Catalyzes the reversible isomerization-deamination of glucosamine 6-phosphate (GlcN6P) to form fructose 6-phosphate (Fru6P) and ammonium ion.</text>
</comment>
<dbReference type="Proteomes" id="UP000044136">
    <property type="component" value="Unassembled WGS sequence"/>
</dbReference>
<evidence type="ECO:0000313" key="7">
    <source>
        <dbReference type="EMBL" id="CEA03736.1"/>
    </source>
</evidence>
<evidence type="ECO:0000259" key="6">
    <source>
        <dbReference type="Pfam" id="PF01182"/>
    </source>
</evidence>
<name>A0A078MGF4_9STAP</name>
<comment type="pathway">
    <text evidence="4">Amino-sugar metabolism; N-acetylneuraminate degradation; D-fructose 6-phosphate from N-acetylneuraminate: step 5/5.</text>
</comment>
<dbReference type="Pfam" id="PF01182">
    <property type="entry name" value="Glucosamine_iso"/>
    <property type="match status" value="1"/>
</dbReference>
<dbReference type="GO" id="GO:0005737">
    <property type="term" value="C:cytoplasm"/>
    <property type="evidence" value="ECO:0007669"/>
    <property type="project" value="TreeGrafter"/>
</dbReference>
<feature type="active site" description="For ring-opening step" evidence="4">
    <location>
        <position position="142"/>
    </location>
</feature>
<dbReference type="InterPro" id="IPR006148">
    <property type="entry name" value="Glc/Gal-6P_isomerase"/>
</dbReference>
<comment type="similarity">
    <text evidence="4">Belongs to the glucosamine/galactosamine-6-phosphate isomerase family. NagB subfamily.</text>
</comment>
<dbReference type="CDD" id="cd01399">
    <property type="entry name" value="GlcN6P_deaminase"/>
    <property type="match status" value="1"/>
</dbReference>
<dbReference type="PANTHER" id="PTHR11280:SF5">
    <property type="entry name" value="GLUCOSAMINE-6-PHOSPHATE ISOMERASE"/>
    <property type="match status" value="1"/>
</dbReference>
<dbReference type="OrthoDB" id="9791139at2"/>
<dbReference type="SUPFAM" id="SSF100950">
    <property type="entry name" value="NagB/RpiA/CoA transferase-like"/>
    <property type="match status" value="1"/>
</dbReference>
<dbReference type="InterPro" id="IPR004547">
    <property type="entry name" value="Glucosamine6P_isomerase"/>
</dbReference>
<dbReference type="Gene3D" id="3.40.50.1360">
    <property type="match status" value="1"/>
</dbReference>
<feature type="active site" description="Proton acceptor; for enolization step" evidence="4">
    <location>
        <position position="67"/>
    </location>
</feature>
<dbReference type="PANTHER" id="PTHR11280">
    <property type="entry name" value="GLUCOSAMINE-6-PHOSPHATE ISOMERASE"/>
    <property type="match status" value="1"/>
</dbReference>
<dbReference type="GO" id="GO:0004342">
    <property type="term" value="F:glucosamine-6-phosphate deaminase activity"/>
    <property type="evidence" value="ECO:0007669"/>
    <property type="project" value="UniProtKB-UniRule"/>
</dbReference>
<dbReference type="eggNOG" id="COG0363">
    <property type="taxonomic scope" value="Bacteria"/>
</dbReference>